<reference evidence="2" key="1">
    <citation type="submission" date="2020-02" db="EMBL/GenBank/DDBJ databases">
        <title>Draft genome sequence of Candidatus Afipia apatlaquensis IBT-C3, a potential strain for decolorization of textile dyes.</title>
        <authorList>
            <person name="Sanchez-Reyes A."/>
            <person name="Breton-Deval L."/>
            <person name="Mangelson H."/>
            <person name="Sanchez-Flores A."/>
        </authorList>
    </citation>
    <scope>NUCLEOTIDE SEQUENCE [LARGE SCALE GENOMIC DNA]</scope>
    <source>
        <strain evidence="2">IBT-C3</strain>
    </source>
</reference>
<dbReference type="InterPro" id="IPR029492">
    <property type="entry name" value="DUF4435"/>
</dbReference>
<name>A0A7C9VT53_9BRAD</name>
<evidence type="ECO:0000313" key="2">
    <source>
        <dbReference type="EMBL" id="NGX99354.1"/>
    </source>
</evidence>
<evidence type="ECO:0000259" key="1">
    <source>
        <dbReference type="Pfam" id="PF14491"/>
    </source>
</evidence>
<accession>A0A7C9VT53</accession>
<dbReference type="Pfam" id="PF14491">
    <property type="entry name" value="DUF4435"/>
    <property type="match status" value="1"/>
</dbReference>
<comment type="caution">
    <text evidence="2">The sequence shown here is derived from an EMBL/GenBank/DDBJ whole genome shotgun (WGS) entry which is preliminary data.</text>
</comment>
<sequence length="305" mass="35044">MTFKDVLDQRRKASTAIFHSFQVSKSLPKTVHVFVESTDDMVFYGPQIRNEGYRYLVYDCDNKSNVLELAELVVSKSSRLSDCLFFVDRDLDLYLDKPYVITSGARRTFVTSFYSIESYVSDDASLDLLFLELSGVTAHASFFSQKADLLRDGRALFDALRFLSALVLISRRKGYRINLNNFSISRIVRVLGPDLVVRPRYWRQFLADVGLNDQSFAAAEVRSVLKELGPSEVQRWARGKYLVEVFFLLFKAMIPRVQKHCGKKGFVGKKVKVIDVQSWRAMFVLLCLRLQVPNDLQKFLQATLK</sequence>
<organism evidence="2 3">
    <name type="scientific">Candidatus Afipia apatlaquensis</name>
    <dbReference type="NCBI Taxonomy" id="2712852"/>
    <lineage>
        <taxon>Bacteria</taxon>
        <taxon>Pseudomonadati</taxon>
        <taxon>Pseudomonadota</taxon>
        <taxon>Alphaproteobacteria</taxon>
        <taxon>Hyphomicrobiales</taxon>
        <taxon>Nitrobacteraceae</taxon>
        <taxon>Afipia</taxon>
    </lineage>
</organism>
<proteinExistence type="predicted"/>
<dbReference type="AlphaFoldDB" id="A0A7C9VT53"/>
<dbReference type="EMBL" id="JAAMRR010001558">
    <property type="protein sequence ID" value="NGX99354.1"/>
    <property type="molecule type" value="Genomic_DNA"/>
</dbReference>
<keyword evidence="3" id="KW-1185">Reference proteome</keyword>
<protein>
    <submittedName>
        <fullName evidence="2">DUF4435 domain-containing protein</fullName>
    </submittedName>
</protein>
<evidence type="ECO:0000313" key="3">
    <source>
        <dbReference type="Proteomes" id="UP000480266"/>
    </source>
</evidence>
<dbReference type="Proteomes" id="UP000480266">
    <property type="component" value="Unassembled WGS sequence"/>
</dbReference>
<feature type="domain" description="DUF4435" evidence="1">
    <location>
        <begin position="30"/>
        <end position="254"/>
    </location>
</feature>
<gene>
    <name evidence="2" type="ORF">G4V63_30405</name>
</gene>